<keyword evidence="3" id="KW-1185">Reference proteome</keyword>
<organism evidence="1">
    <name type="scientific">Cladocopium goreaui</name>
    <dbReference type="NCBI Taxonomy" id="2562237"/>
    <lineage>
        <taxon>Eukaryota</taxon>
        <taxon>Sar</taxon>
        <taxon>Alveolata</taxon>
        <taxon>Dinophyceae</taxon>
        <taxon>Suessiales</taxon>
        <taxon>Symbiodiniaceae</taxon>
        <taxon>Cladocopium</taxon>
    </lineage>
</organism>
<reference evidence="1" key="1">
    <citation type="submission" date="2022-10" db="EMBL/GenBank/DDBJ databases">
        <authorList>
            <person name="Chen Y."/>
            <person name="Dougan E. K."/>
            <person name="Chan C."/>
            <person name="Rhodes N."/>
            <person name="Thang M."/>
        </authorList>
    </citation>
    <scope>NUCLEOTIDE SEQUENCE</scope>
</reference>
<dbReference type="EMBL" id="CAMXCT020001489">
    <property type="protein sequence ID" value="CAL1143921.1"/>
    <property type="molecule type" value="Genomic_DNA"/>
</dbReference>
<evidence type="ECO:0000313" key="1">
    <source>
        <dbReference type="EMBL" id="CAI3990546.1"/>
    </source>
</evidence>
<accession>A0A9P1FWC0</accession>
<reference evidence="2" key="2">
    <citation type="submission" date="2024-04" db="EMBL/GenBank/DDBJ databases">
        <authorList>
            <person name="Chen Y."/>
            <person name="Shah S."/>
            <person name="Dougan E. K."/>
            <person name="Thang M."/>
            <person name="Chan C."/>
        </authorList>
    </citation>
    <scope>NUCLEOTIDE SEQUENCE [LARGE SCALE GENOMIC DNA]</scope>
</reference>
<evidence type="ECO:0000313" key="2">
    <source>
        <dbReference type="EMBL" id="CAL1143921.1"/>
    </source>
</evidence>
<dbReference type="AlphaFoldDB" id="A0A9P1FWC0"/>
<dbReference type="EMBL" id="CAMXCT010001489">
    <property type="protein sequence ID" value="CAI3990546.1"/>
    <property type="molecule type" value="Genomic_DNA"/>
</dbReference>
<dbReference type="Proteomes" id="UP001152797">
    <property type="component" value="Unassembled WGS sequence"/>
</dbReference>
<name>A0A9P1FWC0_9DINO</name>
<sequence length="59" mass="7018">MEYNDYGYAKMNSKYQVEEKEALELFGFKEGRRAGGECKTRLRLFRKKLHHLLQLPPQA</sequence>
<comment type="caution">
    <text evidence="1">The sequence shown here is derived from an EMBL/GenBank/DDBJ whole genome shotgun (WGS) entry which is preliminary data.</text>
</comment>
<gene>
    <name evidence="1" type="ORF">C1SCF055_LOCUS17526</name>
</gene>
<protein>
    <submittedName>
        <fullName evidence="1">Uncharacterized protein</fullName>
    </submittedName>
</protein>
<evidence type="ECO:0000313" key="3">
    <source>
        <dbReference type="Proteomes" id="UP001152797"/>
    </source>
</evidence>
<dbReference type="EMBL" id="CAMXCT030001489">
    <property type="protein sequence ID" value="CAL4777858.1"/>
    <property type="molecule type" value="Genomic_DNA"/>
</dbReference>
<proteinExistence type="predicted"/>